<sequence length="427" mass="44895">MRLDPRHHLLDRTPARDWTDAYPIGNGHLGAMVFGDPQQDRLQVNDAGVWQGRPDPRSLPGGAAAAVLEAREAALRGDVQAADAATRRTQSGNAQMYQPFLDLRIHRSTGGSPPAPSARMLDLRNGWAITIAEQLRAVTGVSMADDVLLDRRALGSPTDLALSVSSPHEQSVAARTASHPGAVVLVGALRVGASVDPDAGGDDAVRTPGSFTESVHASWALELRSDGTASADLTAPDPSIRVHGATWVELRLVSATQFAADGTLRVPDAAALEAEVLDHLHRLAPLGHAELATRAEEAHRELYKRVDLDLAAPSGPTPPVPRSLPGGHAHHGAAPGRSASRSRARRRAGPGGPARPHGPIPADQRRSGRGSPAEPAGHLERVDRSPLVQLLHHQHQHGDELLALRARAAARGAARPAHVARAAVPAG</sequence>
<feature type="region of interest" description="Disordered" evidence="1">
    <location>
        <begin position="310"/>
        <end position="378"/>
    </location>
</feature>
<dbReference type="Pfam" id="PF14498">
    <property type="entry name" value="Glyco_hyd_65N_2"/>
    <property type="match status" value="1"/>
</dbReference>
<dbReference type="InterPro" id="IPR027414">
    <property type="entry name" value="GH95_N_dom"/>
</dbReference>
<comment type="caution">
    <text evidence="3">The sequence shown here is derived from an EMBL/GenBank/DDBJ whole genome shotgun (WGS) entry which is preliminary data.</text>
</comment>
<dbReference type="PANTHER" id="PTHR31084:SF0">
    <property type="entry name" value="ALPHA-L-FUCOSIDASE 2"/>
    <property type="match status" value="1"/>
</dbReference>
<gene>
    <name evidence="3" type="ORF">IOE58_08915</name>
</gene>
<dbReference type="Gene3D" id="2.70.98.50">
    <property type="entry name" value="putative glycoside hydrolase family protein from bacillus halodurans"/>
    <property type="match status" value="1"/>
</dbReference>
<keyword evidence="3" id="KW-0378">Hydrolase</keyword>
<evidence type="ECO:0000313" key="3">
    <source>
        <dbReference type="EMBL" id="MBE9404299.1"/>
    </source>
</evidence>
<evidence type="ECO:0000259" key="2">
    <source>
        <dbReference type="Pfam" id="PF14498"/>
    </source>
</evidence>
<feature type="domain" description="Glycosyl hydrolase family 95 N-terminal" evidence="2">
    <location>
        <begin position="12"/>
        <end position="260"/>
    </location>
</feature>
<proteinExistence type="predicted"/>
<evidence type="ECO:0000313" key="4">
    <source>
        <dbReference type="Proteomes" id="UP000644727"/>
    </source>
</evidence>
<name>A0ABR9W1J0_9MICO</name>
<reference evidence="3 4" key="1">
    <citation type="submission" date="2020-10" db="EMBL/GenBank/DDBJ databases">
        <title>Draft genome and description of Brachybacterium epidermidis sp nov.</title>
        <authorList>
            <person name="Boxberger M."/>
            <person name="La Scola B."/>
        </authorList>
    </citation>
    <scope>NUCLEOTIDE SEQUENCE [LARGE SCALE GENOMIC DNA]</scope>
    <source>
        <strain evidence="3 4">Marseille-Q2903</strain>
    </source>
</reference>
<organism evidence="3 4">
    <name type="scientific">Brachybacterium epidermidis</name>
    <dbReference type="NCBI Taxonomy" id="2781983"/>
    <lineage>
        <taxon>Bacteria</taxon>
        <taxon>Bacillati</taxon>
        <taxon>Actinomycetota</taxon>
        <taxon>Actinomycetes</taxon>
        <taxon>Micrococcales</taxon>
        <taxon>Dermabacteraceae</taxon>
        <taxon>Brachybacterium</taxon>
    </lineage>
</organism>
<accession>A0ABR9W1J0</accession>
<keyword evidence="4" id="KW-1185">Reference proteome</keyword>
<dbReference type="PANTHER" id="PTHR31084">
    <property type="entry name" value="ALPHA-L-FUCOSIDASE 2"/>
    <property type="match status" value="1"/>
</dbReference>
<evidence type="ECO:0000256" key="1">
    <source>
        <dbReference type="SAM" id="MobiDB-lite"/>
    </source>
</evidence>
<dbReference type="GO" id="GO:0016787">
    <property type="term" value="F:hydrolase activity"/>
    <property type="evidence" value="ECO:0007669"/>
    <property type="project" value="UniProtKB-KW"/>
</dbReference>
<protein>
    <submittedName>
        <fullName evidence="3">Glycoside hydrolase N-terminal domain-containing protein</fullName>
    </submittedName>
</protein>
<dbReference type="EMBL" id="JADEYR010000008">
    <property type="protein sequence ID" value="MBE9404299.1"/>
    <property type="molecule type" value="Genomic_DNA"/>
</dbReference>
<dbReference type="Proteomes" id="UP000644727">
    <property type="component" value="Unassembled WGS sequence"/>
</dbReference>